<dbReference type="RefSeq" id="WP_143083941.1">
    <property type="nucleotide sequence ID" value="NZ_FOLE01000005.1"/>
</dbReference>
<sequence>MQNKGFDPQEIALVREQIKHTGYSFIYNDDEIQSEELEFAHVLFVGQHNGKDVIFDAVIYTLQLAHSSKLYEIAEEKAMKQFPSYKPFDYEEDEDGNIIEPAEVNEEVELFKAEIMDELEEEESVKVREEVVLDTDFEYGIGLEASLNVDEITEEVIDEFVKDYTSGNLKLDPTYYSFRHDDEDEE</sequence>
<accession>A0A1I1J339</accession>
<keyword evidence="2" id="KW-1185">Reference proteome</keyword>
<dbReference type="AlphaFoldDB" id="A0A1I1J339"/>
<evidence type="ECO:0000313" key="2">
    <source>
        <dbReference type="Proteomes" id="UP000199514"/>
    </source>
</evidence>
<protein>
    <submittedName>
        <fullName evidence="1">Uncharacterized protein</fullName>
    </submittedName>
</protein>
<proteinExistence type="predicted"/>
<reference evidence="1 2" key="1">
    <citation type="submission" date="2016-10" db="EMBL/GenBank/DDBJ databases">
        <authorList>
            <person name="de Groot N.N."/>
        </authorList>
    </citation>
    <scope>NUCLEOTIDE SEQUENCE [LARGE SCALE GENOMIC DNA]</scope>
    <source>
        <strain evidence="1 2">DSM 6793</strain>
    </source>
</reference>
<dbReference type="STRING" id="927664.SAMN05421780_105171"/>
<gene>
    <name evidence="1" type="ORF">SAMN05421780_105171</name>
</gene>
<name>A0A1I1J339_9BACT</name>
<organism evidence="1 2">
    <name type="scientific">Flexibacter flexilis DSM 6793</name>
    <dbReference type="NCBI Taxonomy" id="927664"/>
    <lineage>
        <taxon>Bacteria</taxon>
        <taxon>Pseudomonadati</taxon>
        <taxon>Bacteroidota</taxon>
        <taxon>Cytophagia</taxon>
        <taxon>Cytophagales</taxon>
        <taxon>Flexibacteraceae</taxon>
        <taxon>Flexibacter</taxon>
    </lineage>
</organism>
<dbReference type="OrthoDB" id="959238at2"/>
<dbReference type="EMBL" id="FOLE01000005">
    <property type="protein sequence ID" value="SFC42432.1"/>
    <property type="molecule type" value="Genomic_DNA"/>
</dbReference>
<evidence type="ECO:0000313" key="1">
    <source>
        <dbReference type="EMBL" id="SFC42432.1"/>
    </source>
</evidence>
<dbReference type="Proteomes" id="UP000199514">
    <property type="component" value="Unassembled WGS sequence"/>
</dbReference>